<comment type="pathway">
    <text evidence="3 13">Purine metabolism; IMP biosynthesis via de novo pathway; N(1)-(5-phospho-D-ribosyl)glycinamide from 5-phospho-alpha-D-ribose 1-diphosphate: step 2/2.</text>
</comment>
<dbReference type="Pfam" id="PF01071">
    <property type="entry name" value="GARS_A"/>
    <property type="match status" value="1"/>
</dbReference>
<dbReference type="SUPFAM" id="SSF52440">
    <property type="entry name" value="PreATP-grasp domain"/>
    <property type="match status" value="1"/>
</dbReference>
<evidence type="ECO:0000256" key="12">
    <source>
        <dbReference type="ARBA" id="ARBA00042864"/>
    </source>
</evidence>
<keyword evidence="17" id="KW-1185">Reference proteome</keyword>
<dbReference type="GO" id="GO:0006189">
    <property type="term" value="P:'de novo' IMP biosynthetic process"/>
    <property type="evidence" value="ECO:0007669"/>
    <property type="project" value="UniProtKB-UniRule"/>
</dbReference>
<dbReference type="STRING" id="1423813.FC26_GL001731"/>
<keyword evidence="5 13" id="KW-0436">Ligase</keyword>
<dbReference type="PROSITE" id="PS50975">
    <property type="entry name" value="ATP_GRASP"/>
    <property type="match status" value="1"/>
</dbReference>
<dbReference type="InterPro" id="IPR011054">
    <property type="entry name" value="Rudment_hybrid_motif"/>
</dbReference>
<proteinExistence type="inferred from homology"/>
<dbReference type="Gene3D" id="3.40.50.20">
    <property type="match status" value="1"/>
</dbReference>
<dbReference type="Pfam" id="PF02843">
    <property type="entry name" value="GARS_C"/>
    <property type="match status" value="1"/>
</dbReference>
<dbReference type="InterPro" id="IPR011761">
    <property type="entry name" value="ATP-grasp"/>
</dbReference>
<dbReference type="Gene3D" id="3.90.600.10">
    <property type="entry name" value="Phosphoribosylglycinamide synthetase, C-terminal domain"/>
    <property type="match status" value="1"/>
</dbReference>
<dbReference type="SMART" id="SM01209">
    <property type="entry name" value="GARS_A"/>
    <property type="match status" value="1"/>
</dbReference>
<protein>
    <recommendedName>
        <fullName evidence="4 13">Phosphoribosylamine--glycine ligase</fullName>
        <ecNumber evidence="4 13">6.3.4.13</ecNumber>
    </recommendedName>
    <alternativeName>
        <fullName evidence="13">GARS</fullName>
    </alternativeName>
    <alternativeName>
        <fullName evidence="11 13">Glycinamide ribonucleotide synthetase</fullName>
    </alternativeName>
    <alternativeName>
        <fullName evidence="12 13">Phosphoribosylglycinamide synthetase</fullName>
    </alternativeName>
</protein>
<keyword evidence="8 14" id="KW-0067">ATP-binding</keyword>
<dbReference type="Pfam" id="PF02844">
    <property type="entry name" value="GARS_N"/>
    <property type="match status" value="1"/>
</dbReference>
<keyword evidence="6 14" id="KW-0547">Nucleotide-binding</keyword>
<evidence type="ECO:0000256" key="9">
    <source>
        <dbReference type="ARBA" id="ARBA00023211"/>
    </source>
</evidence>
<comment type="cofactor">
    <cofactor evidence="1">
        <name>Mn(2+)</name>
        <dbReference type="ChEBI" id="CHEBI:29035"/>
    </cofactor>
</comment>
<dbReference type="PANTHER" id="PTHR43472:SF1">
    <property type="entry name" value="PHOSPHORIBOSYLAMINE--GLYCINE LIGASE, CHLOROPLASTIC"/>
    <property type="match status" value="1"/>
</dbReference>
<accession>A0A0R2A541</accession>
<dbReference type="EC" id="6.3.4.13" evidence="4 13"/>
<dbReference type="InterPro" id="IPR037123">
    <property type="entry name" value="PRibGlycinamide_synth_C_sf"/>
</dbReference>
<evidence type="ECO:0000256" key="13">
    <source>
        <dbReference type="HAMAP-Rule" id="MF_00138"/>
    </source>
</evidence>
<dbReference type="NCBIfam" id="TIGR00877">
    <property type="entry name" value="purD"/>
    <property type="match status" value="1"/>
</dbReference>
<evidence type="ECO:0000256" key="8">
    <source>
        <dbReference type="ARBA" id="ARBA00022840"/>
    </source>
</evidence>
<evidence type="ECO:0000313" key="17">
    <source>
        <dbReference type="Proteomes" id="UP000051733"/>
    </source>
</evidence>
<dbReference type="PANTHER" id="PTHR43472">
    <property type="entry name" value="PHOSPHORIBOSYLAMINE--GLYCINE LIGASE"/>
    <property type="match status" value="1"/>
</dbReference>
<gene>
    <name evidence="13" type="primary">purD</name>
    <name evidence="16" type="ORF">FC26_GL001731</name>
</gene>
<evidence type="ECO:0000256" key="14">
    <source>
        <dbReference type="PROSITE-ProRule" id="PRU00409"/>
    </source>
</evidence>
<dbReference type="GO" id="GO:0004637">
    <property type="term" value="F:phosphoribosylamine-glycine ligase activity"/>
    <property type="evidence" value="ECO:0007669"/>
    <property type="project" value="UniProtKB-UniRule"/>
</dbReference>
<evidence type="ECO:0000256" key="4">
    <source>
        <dbReference type="ARBA" id="ARBA00013255"/>
    </source>
</evidence>
<comment type="caution">
    <text evidence="16">The sequence shown here is derived from an EMBL/GenBank/DDBJ whole genome shotgun (WGS) entry which is preliminary data.</text>
</comment>
<reference evidence="16 17" key="1">
    <citation type="journal article" date="2015" name="Genome Announc.">
        <title>Expanding the biotechnology potential of lactobacilli through comparative genomics of 213 strains and associated genera.</title>
        <authorList>
            <person name="Sun Z."/>
            <person name="Harris H.M."/>
            <person name="McCann A."/>
            <person name="Guo C."/>
            <person name="Argimon S."/>
            <person name="Zhang W."/>
            <person name="Yang X."/>
            <person name="Jeffery I.B."/>
            <person name="Cooney J.C."/>
            <person name="Kagawa T.F."/>
            <person name="Liu W."/>
            <person name="Song Y."/>
            <person name="Salvetti E."/>
            <person name="Wrobel A."/>
            <person name="Rasinkangas P."/>
            <person name="Parkhill J."/>
            <person name="Rea M.C."/>
            <person name="O'Sullivan O."/>
            <person name="Ritari J."/>
            <person name="Douillard F.P."/>
            <person name="Paul Ross R."/>
            <person name="Yang R."/>
            <person name="Briner A.E."/>
            <person name="Felis G.E."/>
            <person name="de Vos W.M."/>
            <person name="Barrangou R."/>
            <person name="Klaenhammer T.R."/>
            <person name="Caufield P.W."/>
            <person name="Cui Y."/>
            <person name="Zhang H."/>
            <person name="O'Toole P.W."/>
        </authorList>
    </citation>
    <scope>NUCLEOTIDE SEQUENCE [LARGE SCALE GENOMIC DNA]</scope>
    <source>
        <strain evidence="16 17">DSM 20634</strain>
    </source>
</reference>
<evidence type="ECO:0000256" key="7">
    <source>
        <dbReference type="ARBA" id="ARBA00022755"/>
    </source>
</evidence>
<dbReference type="SMART" id="SM01210">
    <property type="entry name" value="GARS_C"/>
    <property type="match status" value="1"/>
</dbReference>
<dbReference type="PATRIC" id="fig|1423813.3.peg.1758"/>
<dbReference type="EMBL" id="AYYY01000025">
    <property type="protein sequence ID" value="KRM61653.1"/>
    <property type="molecule type" value="Genomic_DNA"/>
</dbReference>
<dbReference type="GO" id="GO:0046872">
    <property type="term" value="F:metal ion binding"/>
    <property type="evidence" value="ECO:0007669"/>
    <property type="project" value="InterPro"/>
</dbReference>
<name>A0A0R2A541_9LACO</name>
<dbReference type="Gene3D" id="3.30.470.20">
    <property type="entry name" value="ATP-grasp fold, B domain"/>
    <property type="match status" value="1"/>
</dbReference>
<dbReference type="HAMAP" id="MF_00138">
    <property type="entry name" value="GARS"/>
    <property type="match status" value="1"/>
</dbReference>
<dbReference type="GO" id="GO:0009113">
    <property type="term" value="P:purine nucleobase biosynthetic process"/>
    <property type="evidence" value="ECO:0007669"/>
    <property type="project" value="InterPro"/>
</dbReference>
<dbReference type="AlphaFoldDB" id="A0A0R2A541"/>
<comment type="similarity">
    <text evidence="10 13">Belongs to the GARS family.</text>
</comment>
<evidence type="ECO:0000256" key="6">
    <source>
        <dbReference type="ARBA" id="ARBA00022741"/>
    </source>
</evidence>
<dbReference type="InterPro" id="IPR020560">
    <property type="entry name" value="PRibGlycinamide_synth_C-dom"/>
</dbReference>
<dbReference type="Proteomes" id="UP000051733">
    <property type="component" value="Unassembled WGS sequence"/>
</dbReference>
<evidence type="ECO:0000256" key="11">
    <source>
        <dbReference type="ARBA" id="ARBA00042242"/>
    </source>
</evidence>
<evidence type="ECO:0000259" key="15">
    <source>
        <dbReference type="PROSITE" id="PS50975"/>
    </source>
</evidence>
<evidence type="ECO:0000256" key="5">
    <source>
        <dbReference type="ARBA" id="ARBA00022598"/>
    </source>
</evidence>
<dbReference type="UniPathway" id="UPA00074">
    <property type="reaction ID" value="UER00125"/>
</dbReference>
<organism evidence="16 17">
    <name type="scientific">Paucilactobacillus vaccinostercus DSM 20634</name>
    <dbReference type="NCBI Taxonomy" id="1423813"/>
    <lineage>
        <taxon>Bacteria</taxon>
        <taxon>Bacillati</taxon>
        <taxon>Bacillota</taxon>
        <taxon>Bacilli</taxon>
        <taxon>Lactobacillales</taxon>
        <taxon>Lactobacillaceae</taxon>
        <taxon>Paucilactobacillus</taxon>
    </lineage>
</organism>
<comment type="catalytic activity">
    <reaction evidence="13">
        <text>5-phospho-beta-D-ribosylamine + glycine + ATP = N(1)-(5-phospho-beta-D-ribosyl)glycinamide + ADP + phosphate + H(+)</text>
        <dbReference type="Rhea" id="RHEA:17453"/>
        <dbReference type="ChEBI" id="CHEBI:15378"/>
        <dbReference type="ChEBI" id="CHEBI:30616"/>
        <dbReference type="ChEBI" id="CHEBI:43474"/>
        <dbReference type="ChEBI" id="CHEBI:57305"/>
        <dbReference type="ChEBI" id="CHEBI:58681"/>
        <dbReference type="ChEBI" id="CHEBI:143788"/>
        <dbReference type="ChEBI" id="CHEBI:456216"/>
        <dbReference type="EC" id="6.3.4.13"/>
    </reaction>
</comment>
<evidence type="ECO:0000256" key="2">
    <source>
        <dbReference type="ARBA" id="ARBA00001946"/>
    </source>
</evidence>
<evidence type="ECO:0000313" key="16">
    <source>
        <dbReference type="EMBL" id="KRM61653.1"/>
    </source>
</evidence>
<sequence length="436" mass="46685">MLNDRLKELDQMRGVNNMATVLVIGSGAREHAMCRQLRHSSQVTEVFCAPGNPGMTYDGITCVAIEELDFAGLVAFAQHHHVDLTVVGPELPLQRGAVDAFEAAGLRVFGPNRQAAALEGSKKFAKQIMAHAGVPTGRYQSYTDEQTALAALNDQTFPLVIKANGLAAGKGVVIAQDRDEAAATVHQMLGEHEFSTTEIIFEEFLVGQEFSFMAFVSGDQIVPMPLAQDHKAAYDGDKGPNTGGMGAYSPLPQFEAGLSDQCLTSILRPVVTAMADNGTPFTGILYAGLIMTAQGPKVIEFNVRFGDPETAVVLPQLKSDFYQLLVDLLDHQPVTAQWQTAATYLGVVVSSATYPQASGHGADLTRFTQLPAGLHCNFAGAAEDDGQLVSHGGRILCLTTQAADIVAAQDKIYAWLDAQTLPGLRYRHDIGNKGVK</sequence>
<dbReference type="InterPro" id="IPR016185">
    <property type="entry name" value="PreATP-grasp_dom_sf"/>
</dbReference>
<dbReference type="InterPro" id="IPR020562">
    <property type="entry name" value="PRibGlycinamide_synth_N"/>
</dbReference>
<evidence type="ECO:0000256" key="3">
    <source>
        <dbReference type="ARBA" id="ARBA00005174"/>
    </source>
</evidence>
<keyword evidence="7 13" id="KW-0658">Purine biosynthesis</keyword>
<dbReference type="SUPFAM" id="SSF51246">
    <property type="entry name" value="Rudiment single hybrid motif"/>
    <property type="match status" value="1"/>
</dbReference>
<dbReference type="GO" id="GO:0005524">
    <property type="term" value="F:ATP binding"/>
    <property type="evidence" value="ECO:0007669"/>
    <property type="project" value="UniProtKB-UniRule"/>
</dbReference>
<dbReference type="InterPro" id="IPR000115">
    <property type="entry name" value="PRibGlycinamide_synth"/>
</dbReference>
<feature type="domain" description="ATP-grasp" evidence="15">
    <location>
        <begin position="126"/>
        <end position="330"/>
    </location>
</feature>
<dbReference type="SUPFAM" id="SSF56059">
    <property type="entry name" value="Glutathione synthetase ATP-binding domain-like"/>
    <property type="match status" value="1"/>
</dbReference>
<dbReference type="Gene3D" id="3.30.1490.20">
    <property type="entry name" value="ATP-grasp fold, A domain"/>
    <property type="match status" value="1"/>
</dbReference>
<evidence type="ECO:0000256" key="10">
    <source>
        <dbReference type="ARBA" id="ARBA00038345"/>
    </source>
</evidence>
<keyword evidence="9" id="KW-0464">Manganese</keyword>
<evidence type="ECO:0000256" key="1">
    <source>
        <dbReference type="ARBA" id="ARBA00001936"/>
    </source>
</evidence>
<dbReference type="InterPro" id="IPR013815">
    <property type="entry name" value="ATP_grasp_subdomain_1"/>
</dbReference>
<dbReference type="InterPro" id="IPR020561">
    <property type="entry name" value="PRibGlycinamid_synth_ATP-grasp"/>
</dbReference>
<comment type="cofactor">
    <cofactor evidence="2">
        <name>Mg(2+)</name>
        <dbReference type="ChEBI" id="CHEBI:18420"/>
    </cofactor>
</comment>